<dbReference type="PANTHER" id="PTHR16943:SF8">
    <property type="entry name" value="2-METHYLCITRATE DEHYDRATASE"/>
    <property type="match status" value="1"/>
</dbReference>
<dbReference type="PANTHER" id="PTHR16943">
    <property type="entry name" value="2-METHYLCITRATE DEHYDRATASE-RELATED"/>
    <property type="match status" value="1"/>
</dbReference>
<feature type="compositionally biased region" description="Polar residues" evidence="2">
    <location>
        <begin position="1"/>
        <end position="11"/>
    </location>
</feature>
<dbReference type="Gene3D" id="1.10.4100.10">
    <property type="entry name" value="2-methylcitrate dehydratase PrpD"/>
    <property type="match status" value="1"/>
</dbReference>
<dbReference type="EMBL" id="JAPUFD010000011">
    <property type="protein sequence ID" value="MDI1490392.1"/>
    <property type="molecule type" value="Genomic_DNA"/>
</dbReference>
<evidence type="ECO:0000313" key="6">
    <source>
        <dbReference type="Proteomes" id="UP001161017"/>
    </source>
</evidence>
<dbReference type="GO" id="GO:0016829">
    <property type="term" value="F:lyase activity"/>
    <property type="evidence" value="ECO:0007669"/>
    <property type="project" value="InterPro"/>
</dbReference>
<evidence type="ECO:0000259" key="3">
    <source>
        <dbReference type="Pfam" id="PF03972"/>
    </source>
</evidence>
<comment type="similarity">
    <text evidence="1">Belongs to the PrpD family.</text>
</comment>
<dbReference type="SUPFAM" id="SSF103378">
    <property type="entry name" value="2-methylcitrate dehydratase PrpD"/>
    <property type="match status" value="1"/>
</dbReference>
<dbReference type="InterPro" id="IPR045336">
    <property type="entry name" value="MmgE_PrpD_N"/>
</dbReference>
<evidence type="ECO:0000256" key="2">
    <source>
        <dbReference type="SAM" id="MobiDB-lite"/>
    </source>
</evidence>
<feature type="region of interest" description="Disordered" evidence="2">
    <location>
        <begin position="1"/>
        <end position="23"/>
    </location>
</feature>
<dbReference type="InterPro" id="IPR036148">
    <property type="entry name" value="MmgE/PrpD_sf"/>
</dbReference>
<comment type="caution">
    <text evidence="5">The sequence shown here is derived from an EMBL/GenBank/DDBJ whole genome shotgun (WGS) entry which is preliminary data.</text>
</comment>
<evidence type="ECO:0000256" key="1">
    <source>
        <dbReference type="ARBA" id="ARBA00006174"/>
    </source>
</evidence>
<evidence type="ECO:0000259" key="4">
    <source>
        <dbReference type="Pfam" id="PF19305"/>
    </source>
</evidence>
<name>A0AA43QPW1_9LECA</name>
<feature type="domain" description="MmgE/PrpD N-terminal" evidence="3">
    <location>
        <begin position="25"/>
        <end position="273"/>
    </location>
</feature>
<dbReference type="Pfam" id="PF19305">
    <property type="entry name" value="MmgE_PrpD_C"/>
    <property type="match status" value="1"/>
</dbReference>
<feature type="domain" description="MmgE/PrpD C-terminal" evidence="4">
    <location>
        <begin position="300"/>
        <end position="472"/>
    </location>
</feature>
<protein>
    <recommendedName>
        <fullName evidence="7">Immune-responsive protein</fullName>
    </recommendedName>
</protein>
<organism evidence="5 6">
    <name type="scientific">Ramalina farinacea</name>
    <dbReference type="NCBI Taxonomy" id="258253"/>
    <lineage>
        <taxon>Eukaryota</taxon>
        <taxon>Fungi</taxon>
        <taxon>Dikarya</taxon>
        <taxon>Ascomycota</taxon>
        <taxon>Pezizomycotina</taxon>
        <taxon>Lecanoromycetes</taxon>
        <taxon>OSLEUM clade</taxon>
        <taxon>Lecanoromycetidae</taxon>
        <taxon>Lecanorales</taxon>
        <taxon>Lecanorineae</taxon>
        <taxon>Ramalinaceae</taxon>
        <taxon>Ramalina</taxon>
    </lineage>
</organism>
<dbReference type="InterPro" id="IPR005656">
    <property type="entry name" value="MmgE_PrpD"/>
</dbReference>
<evidence type="ECO:0008006" key="7">
    <source>
        <dbReference type="Google" id="ProtNLM"/>
    </source>
</evidence>
<sequence>MAVGTESTNGVDHTGPSDPKGPTGQLCNWISGLSLEQIPAETQMRAKYLILDGLTCALVGAQLPWSQKAVRTILDFEPSGSCGIWGWDRGVGALSAALLNSTFIQGFELDDFHHLAPLHSNALILPALLAAIDHRSATHEAPTITGKAFLLSAVTGYEVGPRVGLALNGGHMLSQGWHSGAVFGPSASAAAVSKLLELDAGTVESALGTACTQACGLMSAQFESEAKRMQHGFAAKSGLFAALMAKGGYKGIERVYEREYGGFLRTFSQGSGKDPQYAVDELTKGLGAEWQIWDIKIKPYAAMAGTFATIDCISALQKEHPRIMEDVTNIESIVVELGEAAFKHGGWKPQRPLNAIGAQMSASYVAAVQLIDHRVTPAQFRHHQLDREHLWHLVDKIVCIHNQNFDKINPWRQKVTIKFQGGERDDLVQQVEKPKGFKPPLSNEDILHKWRDMTANVVDDARREEIEQLVLDLENETDMKRLSGLLAGMTRSPIE</sequence>
<dbReference type="Proteomes" id="UP001161017">
    <property type="component" value="Unassembled WGS sequence"/>
</dbReference>
<dbReference type="InterPro" id="IPR045337">
    <property type="entry name" value="MmgE_PrpD_C"/>
</dbReference>
<gene>
    <name evidence="5" type="ORF">OHK93_001594</name>
</gene>
<proteinExistence type="inferred from homology"/>
<keyword evidence="6" id="KW-1185">Reference proteome</keyword>
<accession>A0AA43QPW1</accession>
<dbReference type="Pfam" id="PF03972">
    <property type="entry name" value="MmgE_PrpD_N"/>
    <property type="match status" value="1"/>
</dbReference>
<evidence type="ECO:0000313" key="5">
    <source>
        <dbReference type="EMBL" id="MDI1490392.1"/>
    </source>
</evidence>
<reference evidence="5" key="1">
    <citation type="journal article" date="2023" name="Genome Biol. Evol.">
        <title>First Whole Genome Sequence and Flow Cytometry Genome Size Data for the Lichen-Forming Fungus Ramalina farinacea (Ascomycota).</title>
        <authorList>
            <person name="Llewellyn T."/>
            <person name="Mian S."/>
            <person name="Hill R."/>
            <person name="Leitch I.J."/>
            <person name="Gaya E."/>
        </authorList>
    </citation>
    <scope>NUCLEOTIDE SEQUENCE</scope>
    <source>
        <strain evidence="5">LIQ254RAFAR</strain>
    </source>
</reference>
<dbReference type="AlphaFoldDB" id="A0AA43QPW1"/>
<dbReference type="InterPro" id="IPR042183">
    <property type="entry name" value="MmgE/PrpD_sf_1"/>
</dbReference>